<comment type="subunit">
    <text evidence="8">The complex is composed of six subunits: RnfA, RnfB, RnfC, RnfD, RnfE and RnfG.</text>
</comment>
<keyword evidence="3 8" id="KW-0479">Metal-binding</keyword>
<evidence type="ECO:0000256" key="8">
    <source>
        <dbReference type="HAMAP-Rule" id="MF_00461"/>
    </source>
</evidence>
<sequence length="429" mass="48050">MIAKTRQITGVVSTNSLPTMRYLDPEYIYLALTNTRCATSECYVKVGDRVKVGQVVAKRFGGFFEQPVHSTVSGEVVGFVKKFHRSGRLTEFIQVKNDHKDEWIHPEVVRSEEEIEALTLEDFARITKECSLVGLGGSSFPTYIKFQTKDPIDTILINGVECEPYISSDHRIILEHSRRVVMGTHYAMLAFKAKKAMICIKEKYQDLYDCLSTELTRFPDFNIEVCRVGNYYPQGWEIEMIHSALGIRIPSGVLPAKKGIMVFNVSTIVGLYRAIKHNEPVIKRNFTLSGDGICIPQNFRLRIGTSLKELIDICGGYKGDGNKVLIMGGPMMGANLVRDDAVISKTCTSAIILNEKPIHEEPCIRCASCVYSCPASLQPVSIMQAVKNKDKEALKKLKIDACILCGMCSYTCTSKIHLTDYCRKAKKMV</sequence>
<comment type="similarity">
    <text evidence="8">Belongs to the 4Fe4S bacterial-type ferredoxin family. RnfC subfamily.</text>
</comment>
<accession>A0A9D1GQB5</accession>
<dbReference type="HAMAP" id="MF_00461">
    <property type="entry name" value="RsxC_RnfC"/>
    <property type="match status" value="1"/>
</dbReference>
<keyword evidence="2 8" id="KW-0004">4Fe-4S</keyword>
<feature type="binding site" evidence="8">
    <location>
        <position position="412"/>
    </location>
    <ligand>
        <name>[4Fe-4S] cluster</name>
        <dbReference type="ChEBI" id="CHEBI:49883"/>
        <label>1</label>
    </ligand>
</feature>
<dbReference type="Pfam" id="PF01512">
    <property type="entry name" value="Complex1_51K"/>
    <property type="match status" value="1"/>
</dbReference>
<feature type="domain" description="4Fe-4S ferredoxin-type" evidence="9">
    <location>
        <begin position="395"/>
        <end position="421"/>
    </location>
</feature>
<evidence type="ECO:0000259" key="9">
    <source>
        <dbReference type="PROSITE" id="PS51379"/>
    </source>
</evidence>
<dbReference type="GO" id="GO:0005886">
    <property type="term" value="C:plasma membrane"/>
    <property type="evidence" value="ECO:0007669"/>
    <property type="project" value="UniProtKB-SubCell"/>
</dbReference>
<dbReference type="GO" id="GO:0051539">
    <property type="term" value="F:4 iron, 4 sulfur cluster binding"/>
    <property type="evidence" value="ECO:0007669"/>
    <property type="project" value="UniProtKB-KW"/>
</dbReference>
<dbReference type="NCBIfam" id="TIGR01945">
    <property type="entry name" value="rnfC"/>
    <property type="match status" value="1"/>
</dbReference>
<comment type="subcellular location">
    <subcellularLocation>
        <location evidence="8">Cell membrane</location>
        <topology evidence="8">Peripheral membrane protein</topology>
    </subcellularLocation>
</comment>
<dbReference type="Gene3D" id="3.30.70.20">
    <property type="match status" value="1"/>
</dbReference>
<protein>
    <recommendedName>
        <fullName evidence="8">Ion-translocating oxidoreductase complex subunit C</fullName>
        <ecNumber evidence="8">7.-.-.-</ecNumber>
    </recommendedName>
    <alternativeName>
        <fullName evidence="8">Rnf electron transport complex subunit C</fullName>
    </alternativeName>
</protein>
<keyword evidence="5 8" id="KW-0249">Electron transport</keyword>
<comment type="function">
    <text evidence="8">Part of a membrane-bound complex that couples electron transfer with translocation of ions across the membrane.</text>
</comment>
<dbReference type="InterPro" id="IPR026902">
    <property type="entry name" value="RnfC_N"/>
</dbReference>
<dbReference type="GO" id="GO:0046872">
    <property type="term" value="F:metal ion binding"/>
    <property type="evidence" value="ECO:0007669"/>
    <property type="project" value="UniProtKB-KW"/>
</dbReference>
<feature type="binding site" evidence="8">
    <location>
        <position position="405"/>
    </location>
    <ligand>
        <name>[4Fe-4S] cluster</name>
        <dbReference type="ChEBI" id="CHEBI:49883"/>
        <label>2</label>
    </ligand>
</feature>
<keyword evidence="4 8" id="KW-0677">Repeat</keyword>
<feature type="binding site" evidence="8">
    <location>
        <position position="369"/>
    </location>
    <ligand>
        <name>[4Fe-4S] cluster</name>
        <dbReference type="ChEBI" id="CHEBI:49883"/>
        <label>1</label>
    </ligand>
</feature>
<keyword evidence="8" id="KW-1003">Cell membrane</keyword>
<dbReference type="Gene3D" id="3.40.50.11540">
    <property type="entry name" value="NADH-ubiquinone oxidoreductase 51kDa subunit"/>
    <property type="match status" value="1"/>
</dbReference>
<evidence type="ECO:0000256" key="5">
    <source>
        <dbReference type="ARBA" id="ARBA00022982"/>
    </source>
</evidence>
<evidence type="ECO:0000313" key="10">
    <source>
        <dbReference type="EMBL" id="HIT49498.1"/>
    </source>
</evidence>
<dbReference type="PANTHER" id="PTHR43034">
    <property type="entry name" value="ION-TRANSLOCATING OXIDOREDUCTASE COMPLEX SUBUNIT C"/>
    <property type="match status" value="1"/>
</dbReference>
<evidence type="ECO:0000313" key="11">
    <source>
        <dbReference type="Proteomes" id="UP000886758"/>
    </source>
</evidence>
<dbReference type="PANTHER" id="PTHR43034:SF2">
    <property type="entry name" value="ION-TRANSLOCATING OXIDOREDUCTASE COMPLEX SUBUNIT C"/>
    <property type="match status" value="1"/>
</dbReference>
<keyword evidence="1 8" id="KW-0813">Transport</keyword>
<dbReference type="InterPro" id="IPR037225">
    <property type="entry name" value="Nuo51_FMN-bd_sf"/>
</dbReference>
<keyword evidence="7 8" id="KW-0411">Iron-sulfur</keyword>
<evidence type="ECO:0000256" key="3">
    <source>
        <dbReference type="ARBA" id="ARBA00022723"/>
    </source>
</evidence>
<dbReference type="EC" id="7.-.-.-" evidence="8"/>
<dbReference type="InterPro" id="IPR011538">
    <property type="entry name" value="Nuo51_FMN-bd"/>
</dbReference>
<feature type="domain" description="4Fe-4S ferredoxin-type" evidence="9">
    <location>
        <begin position="354"/>
        <end position="382"/>
    </location>
</feature>
<evidence type="ECO:0000256" key="1">
    <source>
        <dbReference type="ARBA" id="ARBA00022448"/>
    </source>
</evidence>
<feature type="binding site" evidence="8">
    <location>
        <position position="366"/>
    </location>
    <ligand>
        <name>[4Fe-4S] cluster</name>
        <dbReference type="ChEBI" id="CHEBI:49883"/>
        <label>1</label>
    </ligand>
</feature>
<dbReference type="Pfam" id="PF13534">
    <property type="entry name" value="Fer4_17"/>
    <property type="match status" value="1"/>
</dbReference>
<dbReference type="InterPro" id="IPR019554">
    <property type="entry name" value="Soluble_ligand-bd"/>
</dbReference>
<dbReference type="Pfam" id="PF13375">
    <property type="entry name" value="RnfC_N"/>
    <property type="match status" value="1"/>
</dbReference>
<evidence type="ECO:0000256" key="7">
    <source>
        <dbReference type="ARBA" id="ARBA00023014"/>
    </source>
</evidence>
<dbReference type="GO" id="GO:0022900">
    <property type="term" value="P:electron transport chain"/>
    <property type="evidence" value="ECO:0007669"/>
    <property type="project" value="UniProtKB-UniRule"/>
</dbReference>
<dbReference type="AlphaFoldDB" id="A0A9D1GQB5"/>
<dbReference type="InterPro" id="IPR017896">
    <property type="entry name" value="4Fe4S_Fe-S-bd"/>
</dbReference>
<evidence type="ECO:0000256" key="4">
    <source>
        <dbReference type="ARBA" id="ARBA00022737"/>
    </source>
</evidence>
<name>A0A9D1GQB5_9MOLU</name>
<dbReference type="PROSITE" id="PS51379">
    <property type="entry name" value="4FE4S_FER_2"/>
    <property type="match status" value="2"/>
</dbReference>
<dbReference type="Proteomes" id="UP000886758">
    <property type="component" value="Unassembled WGS sequence"/>
</dbReference>
<dbReference type="PROSITE" id="PS00198">
    <property type="entry name" value="4FE4S_FER_1"/>
    <property type="match status" value="1"/>
</dbReference>
<dbReference type="EMBL" id="DVLF01000021">
    <property type="protein sequence ID" value="HIT49498.1"/>
    <property type="molecule type" value="Genomic_DNA"/>
</dbReference>
<proteinExistence type="inferred from homology"/>
<dbReference type="InterPro" id="IPR017900">
    <property type="entry name" value="4Fe4S_Fe_S_CS"/>
</dbReference>
<evidence type="ECO:0000256" key="2">
    <source>
        <dbReference type="ARBA" id="ARBA00022485"/>
    </source>
</evidence>
<feature type="binding site" evidence="8">
    <location>
        <position position="373"/>
    </location>
    <ligand>
        <name>[4Fe-4S] cluster</name>
        <dbReference type="ChEBI" id="CHEBI:49883"/>
        <label>2</label>
    </ligand>
</feature>
<organism evidence="10 11">
    <name type="scientific">Candidatus Pelethenecus faecipullorum</name>
    <dbReference type="NCBI Taxonomy" id="2840900"/>
    <lineage>
        <taxon>Bacteria</taxon>
        <taxon>Bacillati</taxon>
        <taxon>Mycoplasmatota</taxon>
        <taxon>Mollicutes</taxon>
        <taxon>Candidatus Pelethenecus</taxon>
    </lineage>
</organism>
<comment type="cofactor">
    <cofactor evidence="8">
        <name>[4Fe-4S] cluster</name>
        <dbReference type="ChEBI" id="CHEBI:49883"/>
    </cofactor>
    <text evidence="8">Binds 2 [4Fe-4S] clusters per subunit.</text>
</comment>
<keyword evidence="6 8" id="KW-0408">Iron</keyword>
<evidence type="ECO:0000256" key="6">
    <source>
        <dbReference type="ARBA" id="ARBA00023004"/>
    </source>
</evidence>
<feature type="binding site" evidence="8">
    <location>
        <position position="402"/>
    </location>
    <ligand>
        <name>[4Fe-4S] cluster</name>
        <dbReference type="ChEBI" id="CHEBI:49883"/>
        <label>2</label>
    </ligand>
</feature>
<keyword evidence="8" id="KW-1278">Translocase</keyword>
<dbReference type="SUPFAM" id="SSF46548">
    <property type="entry name" value="alpha-helical ferredoxin"/>
    <property type="match status" value="1"/>
</dbReference>
<reference evidence="10" key="2">
    <citation type="journal article" date="2021" name="PeerJ">
        <title>Extensive microbial diversity within the chicken gut microbiome revealed by metagenomics and culture.</title>
        <authorList>
            <person name="Gilroy R."/>
            <person name="Ravi A."/>
            <person name="Getino M."/>
            <person name="Pursley I."/>
            <person name="Horton D.L."/>
            <person name="Alikhan N.F."/>
            <person name="Baker D."/>
            <person name="Gharbi K."/>
            <person name="Hall N."/>
            <person name="Watson M."/>
            <person name="Adriaenssens E.M."/>
            <person name="Foster-Nyarko E."/>
            <person name="Jarju S."/>
            <person name="Secka A."/>
            <person name="Antonio M."/>
            <person name="Oren A."/>
            <person name="Chaudhuri R.R."/>
            <person name="La Ragione R."/>
            <person name="Hildebrand F."/>
            <person name="Pallen M.J."/>
        </authorList>
    </citation>
    <scope>NUCLEOTIDE SEQUENCE</scope>
    <source>
        <strain evidence="10">ChiW17-6978</strain>
    </source>
</reference>
<gene>
    <name evidence="8" type="primary">rnfC</name>
    <name evidence="10" type="ORF">IAD46_00575</name>
</gene>
<feature type="binding site" evidence="8">
    <location>
        <position position="363"/>
    </location>
    <ligand>
        <name>[4Fe-4S] cluster</name>
        <dbReference type="ChEBI" id="CHEBI:49883"/>
        <label>1</label>
    </ligand>
</feature>
<dbReference type="GO" id="GO:0009055">
    <property type="term" value="F:electron transfer activity"/>
    <property type="evidence" value="ECO:0007669"/>
    <property type="project" value="InterPro"/>
</dbReference>
<feature type="binding site" evidence="8">
    <location>
        <position position="408"/>
    </location>
    <ligand>
        <name>[4Fe-4S] cluster</name>
        <dbReference type="ChEBI" id="CHEBI:49883"/>
        <label>2</label>
    </ligand>
</feature>
<dbReference type="InterPro" id="IPR010208">
    <property type="entry name" value="Ion_transpt_RnfC/RsxC"/>
</dbReference>
<comment type="caution">
    <text evidence="10">The sequence shown here is derived from an EMBL/GenBank/DDBJ whole genome shotgun (WGS) entry which is preliminary data.</text>
</comment>
<reference evidence="10" key="1">
    <citation type="submission" date="2020-10" db="EMBL/GenBank/DDBJ databases">
        <authorList>
            <person name="Gilroy R."/>
        </authorList>
    </citation>
    <scope>NUCLEOTIDE SEQUENCE</scope>
    <source>
        <strain evidence="10">ChiW17-6978</strain>
    </source>
</reference>
<keyword evidence="8" id="KW-0472">Membrane</keyword>
<dbReference type="SUPFAM" id="SSF142019">
    <property type="entry name" value="Nqo1 FMN-binding domain-like"/>
    <property type="match status" value="1"/>
</dbReference>
<dbReference type="Pfam" id="PF10531">
    <property type="entry name" value="SLBB"/>
    <property type="match status" value="1"/>
</dbReference>